<reference evidence="1" key="1">
    <citation type="submission" date="2023-10" db="EMBL/GenBank/DDBJ databases">
        <title>Genome assemblies of two species of porcelain crab, Petrolisthes cinctipes and Petrolisthes manimaculis (Anomura: Porcellanidae).</title>
        <authorList>
            <person name="Angst P."/>
        </authorList>
    </citation>
    <scope>NUCLEOTIDE SEQUENCE</scope>
    <source>
        <strain evidence="1">PB745_01</strain>
        <tissue evidence="1">Gill</tissue>
    </source>
</reference>
<dbReference type="EMBL" id="JAWQEG010000994">
    <property type="protein sequence ID" value="KAK3883392.1"/>
    <property type="molecule type" value="Genomic_DNA"/>
</dbReference>
<sequence length="167" mass="19464">MDDDYAAALYLLLLIKKQKKKRLWSRDWLKKRTVTAAERLSVTLRYLATGESYRSLSCQFRISHNLISSIIPTVCKAIYQVLQPLHVKLPSTTEEWQKVADFIDREDISMGRLNRGQMHQHASAGVEELHAIGRGHSNQAKQVREQFREYFNNEGQVHWQDRMAPLN</sequence>
<keyword evidence="2" id="KW-1185">Reference proteome</keyword>
<dbReference type="Proteomes" id="UP001286313">
    <property type="component" value="Unassembled WGS sequence"/>
</dbReference>
<evidence type="ECO:0008006" key="3">
    <source>
        <dbReference type="Google" id="ProtNLM"/>
    </source>
</evidence>
<proteinExistence type="predicted"/>
<protein>
    <recommendedName>
        <fullName evidence="3">Transposase Helix-turn-helix domain-containing protein</fullName>
    </recommendedName>
</protein>
<evidence type="ECO:0000313" key="1">
    <source>
        <dbReference type="EMBL" id="KAK3883392.1"/>
    </source>
</evidence>
<evidence type="ECO:0000313" key="2">
    <source>
        <dbReference type="Proteomes" id="UP001286313"/>
    </source>
</evidence>
<comment type="caution">
    <text evidence="1">The sequence shown here is derived from an EMBL/GenBank/DDBJ whole genome shotgun (WGS) entry which is preliminary data.</text>
</comment>
<dbReference type="AlphaFoldDB" id="A0AAE1FZ75"/>
<organism evidence="1 2">
    <name type="scientific">Petrolisthes cinctipes</name>
    <name type="common">Flat porcelain crab</name>
    <dbReference type="NCBI Taxonomy" id="88211"/>
    <lineage>
        <taxon>Eukaryota</taxon>
        <taxon>Metazoa</taxon>
        <taxon>Ecdysozoa</taxon>
        <taxon>Arthropoda</taxon>
        <taxon>Crustacea</taxon>
        <taxon>Multicrustacea</taxon>
        <taxon>Malacostraca</taxon>
        <taxon>Eumalacostraca</taxon>
        <taxon>Eucarida</taxon>
        <taxon>Decapoda</taxon>
        <taxon>Pleocyemata</taxon>
        <taxon>Anomura</taxon>
        <taxon>Galatheoidea</taxon>
        <taxon>Porcellanidae</taxon>
        <taxon>Petrolisthes</taxon>
    </lineage>
</organism>
<name>A0AAE1FZ75_PETCI</name>
<accession>A0AAE1FZ75</accession>
<gene>
    <name evidence="1" type="ORF">Pcinc_012293</name>
</gene>